<comment type="catalytic activity">
    <reaction evidence="1">
        <text>Endohydrolysis of (1-&gt;4)-beta-D-glucosidic linkages in cellulose, lichenin and cereal beta-D-glucans.</text>
        <dbReference type="EC" id="3.2.1.4"/>
    </reaction>
</comment>
<evidence type="ECO:0000256" key="4">
    <source>
        <dbReference type="ARBA" id="ARBA00012601"/>
    </source>
</evidence>
<evidence type="ECO:0000259" key="11">
    <source>
        <dbReference type="Pfam" id="PF16035"/>
    </source>
</evidence>
<comment type="similarity">
    <text evidence="3">Belongs to the chalcone isomerase family.</text>
</comment>
<dbReference type="InterPro" id="IPR016087">
    <property type="entry name" value="Chalcone_isomerase"/>
</dbReference>
<dbReference type="EMBL" id="VAHF01000005">
    <property type="protein sequence ID" value="TXG61783.1"/>
    <property type="molecule type" value="Genomic_DNA"/>
</dbReference>
<comment type="similarity">
    <text evidence="2">Belongs to the glycosyl hydrolase 9 (cellulase E) family.</text>
</comment>
<dbReference type="PANTHER" id="PTHR22298">
    <property type="entry name" value="ENDO-1,4-BETA-GLUCANASE"/>
    <property type="match status" value="1"/>
</dbReference>
<feature type="domain" description="Glycoside hydrolase family 9" evidence="10">
    <location>
        <begin position="417"/>
        <end position="826"/>
    </location>
</feature>
<dbReference type="InterPro" id="IPR001701">
    <property type="entry name" value="Glyco_hydro_9"/>
</dbReference>
<dbReference type="Proteomes" id="UP000323000">
    <property type="component" value="Chromosome 5"/>
</dbReference>
<keyword evidence="9" id="KW-0624">Polysaccharide degradation</keyword>
<evidence type="ECO:0000259" key="10">
    <source>
        <dbReference type="Pfam" id="PF00759"/>
    </source>
</evidence>
<evidence type="ECO:0000256" key="9">
    <source>
        <dbReference type="ARBA" id="ARBA00023326"/>
    </source>
</evidence>
<reference evidence="13" key="1">
    <citation type="journal article" date="2019" name="Gigascience">
        <title>De novo genome assembly of the endangered Acer yangbiense, a plant species with extremely small populations endemic to Yunnan Province, China.</title>
        <authorList>
            <person name="Yang J."/>
            <person name="Wariss H.M."/>
            <person name="Tao L."/>
            <person name="Zhang R."/>
            <person name="Yun Q."/>
            <person name="Hollingsworth P."/>
            <person name="Dao Z."/>
            <person name="Luo G."/>
            <person name="Guo H."/>
            <person name="Ma Y."/>
            <person name="Sun W."/>
        </authorList>
    </citation>
    <scope>NUCLEOTIDE SEQUENCE [LARGE SCALE GENOMIC DNA]</scope>
    <source>
        <strain evidence="13">cv. Malutang</strain>
    </source>
</reference>
<proteinExistence type="inferred from homology"/>
<dbReference type="FunFam" id="1.50.10.10:FF:000020">
    <property type="entry name" value="Endoglucanase"/>
    <property type="match status" value="1"/>
</dbReference>
<dbReference type="InterPro" id="IPR012341">
    <property type="entry name" value="6hp_glycosidase-like_sf"/>
</dbReference>
<dbReference type="OrthoDB" id="10257085at2759"/>
<dbReference type="EC" id="3.2.1.4" evidence="4"/>
<organism evidence="12 13">
    <name type="scientific">Acer yangbiense</name>
    <dbReference type="NCBI Taxonomy" id="1000413"/>
    <lineage>
        <taxon>Eukaryota</taxon>
        <taxon>Viridiplantae</taxon>
        <taxon>Streptophyta</taxon>
        <taxon>Embryophyta</taxon>
        <taxon>Tracheophyta</taxon>
        <taxon>Spermatophyta</taxon>
        <taxon>Magnoliopsida</taxon>
        <taxon>eudicotyledons</taxon>
        <taxon>Gunneridae</taxon>
        <taxon>Pentapetalae</taxon>
        <taxon>rosids</taxon>
        <taxon>malvids</taxon>
        <taxon>Sapindales</taxon>
        <taxon>Sapindaceae</taxon>
        <taxon>Hippocastanoideae</taxon>
        <taxon>Acereae</taxon>
        <taxon>Acer</taxon>
    </lineage>
</organism>
<dbReference type="Pfam" id="PF00759">
    <property type="entry name" value="Glyco_hydro_9"/>
    <property type="match status" value="2"/>
</dbReference>
<dbReference type="GO" id="GO:0016872">
    <property type="term" value="F:intramolecular lyase activity"/>
    <property type="evidence" value="ECO:0007669"/>
    <property type="project" value="InterPro"/>
</dbReference>
<evidence type="ECO:0000256" key="3">
    <source>
        <dbReference type="ARBA" id="ARBA00007166"/>
    </source>
</evidence>
<dbReference type="Gene3D" id="1.50.10.10">
    <property type="match status" value="2"/>
</dbReference>
<evidence type="ECO:0000256" key="8">
    <source>
        <dbReference type="ARBA" id="ARBA00023295"/>
    </source>
</evidence>
<evidence type="ECO:0000313" key="12">
    <source>
        <dbReference type="EMBL" id="TXG61783.1"/>
    </source>
</evidence>
<dbReference type="InterPro" id="IPR016089">
    <property type="entry name" value="Chalcone_isomerase_bundle_sf"/>
</dbReference>
<dbReference type="InterPro" id="IPR008928">
    <property type="entry name" value="6-hairpin_glycosidase_sf"/>
</dbReference>
<evidence type="ECO:0000256" key="5">
    <source>
        <dbReference type="ARBA" id="ARBA00022801"/>
    </source>
</evidence>
<evidence type="ECO:0000256" key="2">
    <source>
        <dbReference type="ARBA" id="ARBA00007072"/>
    </source>
</evidence>
<evidence type="ECO:0000313" key="13">
    <source>
        <dbReference type="Proteomes" id="UP000323000"/>
    </source>
</evidence>
<dbReference type="InterPro" id="IPR036298">
    <property type="entry name" value="Chalcone_isomerase_sf"/>
</dbReference>
<dbReference type="GO" id="GO:0008810">
    <property type="term" value="F:cellulase activity"/>
    <property type="evidence" value="ECO:0007669"/>
    <property type="project" value="UniProtKB-EC"/>
</dbReference>
<dbReference type="SUPFAM" id="SSF54626">
    <property type="entry name" value="Chalcone isomerase"/>
    <property type="match status" value="1"/>
</dbReference>
<feature type="domain" description="Glycoside hydrolase family 9" evidence="10">
    <location>
        <begin position="861"/>
        <end position="1306"/>
    </location>
</feature>
<dbReference type="SUPFAM" id="SSF48208">
    <property type="entry name" value="Six-hairpin glycosidases"/>
    <property type="match status" value="2"/>
</dbReference>
<dbReference type="Gene3D" id="1.10.890.20">
    <property type="match status" value="1"/>
</dbReference>
<keyword evidence="5" id="KW-0378">Hydrolase</keyword>
<evidence type="ECO:0000256" key="6">
    <source>
        <dbReference type="ARBA" id="ARBA00023001"/>
    </source>
</evidence>
<keyword evidence="6" id="KW-0136">Cellulose degradation</keyword>
<keyword evidence="13" id="KW-1185">Reference proteome</keyword>
<name>A0A5C7HXB9_9ROSI</name>
<keyword evidence="7" id="KW-0119">Carbohydrate metabolism</keyword>
<dbReference type="InterPro" id="IPR016088">
    <property type="entry name" value="Chalcone_isomerase_3-sand"/>
</dbReference>
<dbReference type="GO" id="GO:0030245">
    <property type="term" value="P:cellulose catabolic process"/>
    <property type="evidence" value="ECO:0007669"/>
    <property type="project" value="UniProtKB-KW"/>
</dbReference>
<dbReference type="Pfam" id="PF16035">
    <property type="entry name" value="Chalcone_2"/>
    <property type="match status" value="1"/>
</dbReference>
<comment type="caution">
    <text evidence="12">The sequence shown here is derived from an EMBL/GenBank/DDBJ whole genome shotgun (WGS) entry which is preliminary data.</text>
</comment>
<protein>
    <recommendedName>
        <fullName evidence="4">cellulase</fullName>
        <ecNumber evidence="4">3.2.1.4</ecNumber>
    </recommendedName>
</protein>
<feature type="domain" description="Chalcone isomerase" evidence="11">
    <location>
        <begin position="233"/>
        <end position="405"/>
    </location>
</feature>
<evidence type="ECO:0000256" key="7">
    <source>
        <dbReference type="ARBA" id="ARBA00023277"/>
    </source>
</evidence>
<sequence length="1317" mass="146947">MRNDWFFFMDLDGGNPYNLPTEFFSNNLGGHLFSQPGYLWVPGSLTLQEAFNCISKFAGALLFLFSSSNLSREIAGNQHGLKSGSCKSSAQVKHITSSGHNLAGFHFSSKPNGESANPVNFSKISSSVIRNLIREGERLQSCSVLSLAAAVIPPFDNLTSKLLSVPLDNTDVQLPGYMDQKPCEVDPRQCGNLSFPDLNWRRHAVEPKTGIEFPMMLDNILDRDNNCSLNSEVLVGTGSRTMRIVKIKSLKIYAFGFYVHPHAVCEKLGPKYASISAGELNKHHEFYEDLLREDIDMTVRLVISYNGVKINTVKDAFEKALRARLVKTNPDTDYSCVTKFGSYFTEDIPLPSGTTIHFRRTADGQLITEIGGKEIGAVRSKDLCRAFFDMYIGDVPVSEQTKEEIGKNVASMIKRQHEKFQVDLVGGYYDAGDNVKYGLPMAFTVTTLSWAANYYHSELQATGELENVRCAIRWGTDYLLKASPRKNKLYVQVGDPVQDHQCWMRPENMKTPRTVLQIDSNTPGTEIAAETAAAMAASSIVFRKTDRPYSRRLLNKAKLLFEFANSHKGTYDGECPFYCSFSGYNDELLWAATWLFIATKRPVYMKYIKEEAISAAVAEFSWDLKYAGAQILLSEYFFKGDSSLSNYKNHADSFICSNLPQSPYHQVYTTPGGMVHLRDGANTQYVTGTALLFTAYSDLLAKYNQKVCCGDQQFDANHLMDFAKKQMDYLLGKNPNNRSYMVDFGNNPPKQAHHRGASVPVLSPNAVISCPMSFVDYYNKNQPNANELTGAILGGPDRHDNYNDQRWDSPMTEPCTYINSQAVAVLAKLASPVRSSMAIAMAWLVLFQGFLCSVNGQDFNYKDALTKSLIFLEAQRSGKLPPNHRPAWRGDSALDDGKLANVDLVGGYYDAGDNVKYGLPMAFTVTTLSWAAVYYHSELQATGELENVRWAIRWGTDYLLKASSIKDRLYVQVGDPVEDHHCWMRPENMKTPRTVLQIDSNTPGTEIAAETAAAMAASSIVFREIDNPYSRSLLNKAKLLFEFANSHKRSYDGECPFYCSYSGYNDELLWAATWLFIATKTPVYMNYIKENAISAAVAEFSWDLKYAGAQILLSEYFFEGDSSLSNYKNHADSFICSNLPQSPYHQVYTTPGGLVHLRDGANTQYVTGTAMLFTAYSDLLAKYNQKVSCGDQQFDANHLMDFAKNQMDYLLGKNPNNRSYMVDFGNNPPKQAHHRGASVPVLSPNAVVSCPMSFVDYYNKNQPNANELTGAILGGPDRQDNFNDQRWESAMTEPCTYTNSQAVAVLAKLASPGAKSS</sequence>
<accession>A0A5C7HXB9</accession>
<keyword evidence="8" id="KW-0326">Glycosidase</keyword>
<dbReference type="Gene3D" id="3.50.70.10">
    <property type="match status" value="1"/>
</dbReference>
<evidence type="ECO:0000256" key="1">
    <source>
        <dbReference type="ARBA" id="ARBA00000966"/>
    </source>
</evidence>
<gene>
    <name evidence="12" type="ORF">EZV62_013146</name>
</gene>